<dbReference type="InterPro" id="IPR025942">
    <property type="entry name" value="SpoVIF"/>
</dbReference>
<dbReference type="Pfam" id="PF14069">
    <property type="entry name" value="SpoVIF"/>
    <property type="match status" value="1"/>
</dbReference>
<organism evidence="1 2">
    <name type="scientific">Caldalkalibacillus uzonensis</name>
    <dbReference type="NCBI Taxonomy" id="353224"/>
    <lineage>
        <taxon>Bacteria</taxon>
        <taxon>Bacillati</taxon>
        <taxon>Bacillota</taxon>
        <taxon>Bacilli</taxon>
        <taxon>Bacillales</taxon>
        <taxon>Bacillaceae</taxon>
        <taxon>Caldalkalibacillus</taxon>
    </lineage>
</organism>
<dbReference type="EMBL" id="JAUSUQ010000001">
    <property type="protein sequence ID" value="MDQ0337445.1"/>
    <property type="molecule type" value="Genomic_DNA"/>
</dbReference>
<dbReference type="Proteomes" id="UP001232445">
    <property type="component" value="Unassembled WGS sequence"/>
</dbReference>
<evidence type="ECO:0000313" key="1">
    <source>
        <dbReference type="EMBL" id="MDQ0337445.1"/>
    </source>
</evidence>
<comment type="caution">
    <text evidence="1">The sequence shown here is derived from an EMBL/GenBank/DDBJ whole genome shotgun (WGS) entry which is preliminary data.</text>
</comment>
<dbReference type="RefSeq" id="WP_307334591.1">
    <property type="nucleotide sequence ID" value="NZ_JAUSUQ010000001.1"/>
</dbReference>
<gene>
    <name evidence="1" type="ORF">J2S00_000215</name>
</gene>
<evidence type="ECO:0008006" key="3">
    <source>
        <dbReference type="Google" id="ProtNLM"/>
    </source>
</evidence>
<sequence>MKRKNPLFDNIEQQTNVDMGEIIKLANSLQKANLKDEKTIRKLIAKISRMVNIPVSKDKEEFIVKAIMNDRIPKSLPDLLKMFNSPRK</sequence>
<protein>
    <recommendedName>
        <fullName evidence="3">Stage VI sporulation protein F</fullName>
    </recommendedName>
</protein>
<keyword evidence="2" id="KW-1185">Reference proteome</keyword>
<reference evidence="1 2" key="1">
    <citation type="submission" date="2023-07" db="EMBL/GenBank/DDBJ databases">
        <title>Genomic Encyclopedia of Type Strains, Phase IV (KMG-IV): sequencing the most valuable type-strain genomes for metagenomic binning, comparative biology and taxonomic classification.</title>
        <authorList>
            <person name="Goeker M."/>
        </authorList>
    </citation>
    <scope>NUCLEOTIDE SEQUENCE [LARGE SCALE GENOMIC DNA]</scope>
    <source>
        <strain evidence="1 2">DSM 17740</strain>
    </source>
</reference>
<name>A0ABU0CM09_9BACI</name>
<evidence type="ECO:0000313" key="2">
    <source>
        <dbReference type="Proteomes" id="UP001232445"/>
    </source>
</evidence>
<accession>A0ABU0CM09</accession>
<proteinExistence type="predicted"/>